<keyword evidence="3" id="KW-1003">Cell membrane</keyword>
<feature type="transmembrane region" description="Helical" evidence="7">
    <location>
        <begin position="127"/>
        <end position="148"/>
    </location>
</feature>
<dbReference type="GO" id="GO:0015297">
    <property type="term" value="F:antiporter activity"/>
    <property type="evidence" value="ECO:0007669"/>
    <property type="project" value="InterPro"/>
</dbReference>
<feature type="transmembrane region" description="Helical" evidence="7">
    <location>
        <begin position="155"/>
        <end position="179"/>
    </location>
</feature>
<evidence type="ECO:0000256" key="3">
    <source>
        <dbReference type="ARBA" id="ARBA00022475"/>
    </source>
</evidence>
<evidence type="ECO:0000256" key="1">
    <source>
        <dbReference type="ARBA" id="ARBA00004651"/>
    </source>
</evidence>
<dbReference type="InterPro" id="IPR048279">
    <property type="entry name" value="MdtK-like"/>
</dbReference>
<comment type="caution">
    <text evidence="8">The sequence shown here is derived from an EMBL/GenBank/DDBJ whole genome shotgun (WGS) entry which is preliminary data.</text>
</comment>
<dbReference type="PIRSF" id="PIRSF006603">
    <property type="entry name" value="DinF"/>
    <property type="match status" value="1"/>
</dbReference>
<feature type="transmembrane region" description="Helical" evidence="7">
    <location>
        <begin position="227"/>
        <end position="248"/>
    </location>
</feature>
<keyword evidence="2" id="KW-0813">Transport</keyword>
<keyword evidence="5 7" id="KW-1133">Transmembrane helix</keyword>
<feature type="transmembrane region" description="Helical" evidence="7">
    <location>
        <begin position="405"/>
        <end position="424"/>
    </location>
</feature>
<accession>A0A0E2HEG8</accession>
<feature type="transmembrane region" description="Helical" evidence="7">
    <location>
        <begin position="260"/>
        <end position="281"/>
    </location>
</feature>
<dbReference type="PANTHER" id="PTHR43823">
    <property type="entry name" value="SPORULATION PROTEIN YKVU"/>
    <property type="match status" value="1"/>
</dbReference>
<dbReference type="GeneID" id="66465758"/>
<dbReference type="AlphaFoldDB" id="A0A0E2HEG8"/>
<feature type="transmembrane region" description="Helical" evidence="7">
    <location>
        <begin position="376"/>
        <end position="399"/>
    </location>
</feature>
<feature type="transmembrane region" description="Helical" evidence="7">
    <location>
        <begin position="7"/>
        <end position="26"/>
    </location>
</feature>
<dbReference type="Pfam" id="PF01554">
    <property type="entry name" value="MatE"/>
    <property type="match status" value="2"/>
</dbReference>
<evidence type="ECO:0000256" key="2">
    <source>
        <dbReference type="ARBA" id="ARBA00022448"/>
    </source>
</evidence>
<feature type="transmembrane region" description="Helical" evidence="7">
    <location>
        <begin position="308"/>
        <end position="327"/>
    </location>
</feature>
<dbReference type="EMBL" id="AGYR01000090">
    <property type="protein sequence ID" value="ENZ04503.1"/>
    <property type="molecule type" value="Genomic_DNA"/>
</dbReference>
<dbReference type="PATRIC" id="fig|999408.3.peg.6275"/>
<dbReference type="PANTHER" id="PTHR43823:SF3">
    <property type="entry name" value="MULTIDRUG EXPORT PROTEIN MEPA"/>
    <property type="match status" value="1"/>
</dbReference>
<evidence type="ECO:0000256" key="5">
    <source>
        <dbReference type="ARBA" id="ARBA00022989"/>
    </source>
</evidence>
<reference evidence="8 9" key="1">
    <citation type="submission" date="2013-01" db="EMBL/GenBank/DDBJ databases">
        <title>The Genome Sequence of Clostridium clostridioforme 90A8.</title>
        <authorList>
            <consortium name="The Broad Institute Genome Sequencing Platform"/>
            <person name="Earl A."/>
            <person name="Ward D."/>
            <person name="Feldgarden M."/>
            <person name="Gevers D."/>
            <person name="Courvalin P."/>
            <person name="Lambert T."/>
            <person name="Walker B."/>
            <person name="Young S.K."/>
            <person name="Zeng Q."/>
            <person name="Gargeya S."/>
            <person name="Fitzgerald M."/>
            <person name="Haas B."/>
            <person name="Abouelleil A."/>
            <person name="Alvarado L."/>
            <person name="Arachchi H.M."/>
            <person name="Berlin A.M."/>
            <person name="Chapman S.B."/>
            <person name="Dewar J."/>
            <person name="Goldberg J."/>
            <person name="Griggs A."/>
            <person name="Gujja S."/>
            <person name="Hansen M."/>
            <person name="Howarth C."/>
            <person name="Imamovic A."/>
            <person name="Larimer J."/>
            <person name="McCowan C."/>
            <person name="Murphy C."/>
            <person name="Neiman D."/>
            <person name="Pearson M."/>
            <person name="Priest M."/>
            <person name="Roberts A."/>
            <person name="Saif S."/>
            <person name="Shea T."/>
            <person name="Sisk P."/>
            <person name="Sykes S."/>
            <person name="Wortman J."/>
            <person name="Nusbaum C."/>
            <person name="Birren B."/>
        </authorList>
    </citation>
    <scope>NUCLEOTIDE SEQUENCE [LARGE SCALE GENOMIC DNA]</scope>
    <source>
        <strain evidence="8 9">90A8</strain>
    </source>
</reference>
<feature type="transmembrane region" description="Helical" evidence="7">
    <location>
        <begin position="347"/>
        <end position="369"/>
    </location>
</feature>
<name>A0A0E2HEG8_9FIRM</name>
<comment type="subcellular location">
    <subcellularLocation>
        <location evidence="1">Cell membrane</location>
        <topology evidence="1">Multi-pass membrane protein</topology>
    </subcellularLocation>
</comment>
<dbReference type="HOGENOM" id="CLU_012893_0_2_9"/>
<evidence type="ECO:0000313" key="8">
    <source>
        <dbReference type="EMBL" id="ENZ04503.1"/>
    </source>
</evidence>
<keyword evidence="4 7" id="KW-0812">Transmembrane</keyword>
<dbReference type="Proteomes" id="UP000013085">
    <property type="component" value="Unassembled WGS sequence"/>
</dbReference>
<proteinExistence type="predicted"/>
<evidence type="ECO:0000256" key="4">
    <source>
        <dbReference type="ARBA" id="ARBA00022692"/>
    </source>
</evidence>
<feature type="transmembrane region" description="Helical" evidence="7">
    <location>
        <begin position="185"/>
        <end position="207"/>
    </location>
</feature>
<dbReference type="GO" id="GO:0005886">
    <property type="term" value="C:plasma membrane"/>
    <property type="evidence" value="ECO:0007669"/>
    <property type="project" value="UniProtKB-SubCell"/>
</dbReference>
<dbReference type="GO" id="GO:0042910">
    <property type="term" value="F:xenobiotic transmembrane transporter activity"/>
    <property type="evidence" value="ECO:0007669"/>
    <property type="project" value="InterPro"/>
</dbReference>
<feature type="transmembrane region" description="Helical" evidence="7">
    <location>
        <begin position="46"/>
        <end position="69"/>
    </location>
</feature>
<gene>
    <name evidence="8" type="ORF">HMPREF1090_05866</name>
</gene>
<organism evidence="8 9">
    <name type="scientific">[Clostridium] clostridioforme 90A8</name>
    <dbReference type="NCBI Taxonomy" id="999408"/>
    <lineage>
        <taxon>Bacteria</taxon>
        <taxon>Bacillati</taxon>
        <taxon>Bacillota</taxon>
        <taxon>Clostridia</taxon>
        <taxon>Lachnospirales</taxon>
        <taxon>Lachnospiraceae</taxon>
        <taxon>Enterocloster</taxon>
    </lineage>
</organism>
<keyword evidence="6 7" id="KW-0472">Membrane</keyword>
<dbReference type="InterPro" id="IPR002528">
    <property type="entry name" value="MATE_fam"/>
</dbReference>
<dbReference type="InterPro" id="IPR051327">
    <property type="entry name" value="MATE_MepA_subfamily"/>
</dbReference>
<evidence type="ECO:0000313" key="9">
    <source>
        <dbReference type="Proteomes" id="UP000013085"/>
    </source>
</evidence>
<feature type="transmembrane region" description="Helical" evidence="7">
    <location>
        <begin position="89"/>
        <end position="107"/>
    </location>
</feature>
<evidence type="ECO:0000256" key="7">
    <source>
        <dbReference type="SAM" id="Phobius"/>
    </source>
</evidence>
<sequence length="439" mass="47759">MNHKSLFFKYVIPSIIAFALSGIYAIVDGYFVGNTIGDAGLSAINIAYPIEALIQALGTGIGMGGAVYYSINAAEKKGKRAEEFIATSWWLLVIVSVISTIIIYSFSSKILGLLGADGIILTNATDYIKIIALGAILQILGTGMMPFIRNYGNSFWSMFAMVGGFITNIVLDFIFVWIYEMGMKGAATATIAGQGVTAAIAIIYALYNKKFYVYVSLKNVKEMCGAIFRVGLAPFGLALTPNISLVFINRFSASYGGEKAIATYACVSYIICIIYLILQGVGDGSQPLMSRFYGEKDQESLRGVQRMAYIFAIILAVCGGIIMYVNRANIGGVFGASYEVSIEISKIVPIFLVSLPFVAITRIATAGFYATEKSGLSYILTFIEPVLMLIFMLVLPPLFGGQIMIWWSTVLARVFSAILAFILIKYCEKGDLQYGIQKI</sequence>
<protein>
    <submittedName>
        <fullName evidence="8">MATE efflux family protein</fullName>
    </submittedName>
</protein>
<dbReference type="RefSeq" id="WP_002595210.1">
    <property type="nucleotide sequence ID" value="NZ_KB851008.1"/>
</dbReference>
<evidence type="ECO:0000256" key="6">
    <source>
        <dbReference type="ARBA" id="ARBA00023136"/>
    </source>
</evidence>